<dbReference type="PROSITE" id="PS50016">
    <property type="entry name" value="ZF_PHD_2"/>
    <property type="match status" value="1"/>
</dbReference>
<dbReference type="PANTHER" id="PTHR46201:SF1">
    <property type="entry name" value="PHD FINGER PROTEIN MALE STERILITY 1"/>
    <property type="match status" value="1"/>
</dbReference>
<keyword evidence="4" id="KW-0805">Transcription regulation</keyword>
<dbReference type="InterPro" id="IPR011011">
    <property type="entry name" value="Znf_FYVE_PHD"/>
</dbReference>
<dbReference type="Gene3D" id="3.30.40.10">
    <property type="entry name" value="Zinc/RING finger domain, C3HC4 (zinc finger)"/>
    <property type="match status" value="1"/>
</dbReference>
<comment type="caution">
    <text evidence="8">The sequence shown here is derived from an EMBL/GenBank/DDBJ whole genome shotgun (WGS) entry which is preliminary data.</text>
</comment>
<dbReference type="PANTHER" id="PTHR46201">
    <property type="entry name" value="PHD FINGER PROTEIN MALE MEIOCYTE DEATH 1-RELATED"/>
    <property type="match status" value="1"/>
</dbReference>
<evidence type="ECO:0000256" key="1">
    <source>
        <dbReference type="ARBA" id="ARBA00022723"/>
    </source>
</evidence>
<gene>
    <name evidence="8" type="ORF">CASFOL_020450</name>
</gene>
<evidence type="ECO:0000256" key="6">
    <source>
        <dbReference type="PROSITE-ProRule" id="PRU00146"/>
    </source>
</evidence>
<dbReference type="InterPro" id="IPR013083">
    <property type="entry name" value="Znf_RING/FYVE/PHD"/>
</dbReference>
<dbReference type="InterPro" id="IPR019787">
    <property type="entry name" value="Znf_PHD-finger"/>
</dbReference>
<protein>
    <recommendedName>
        <fullName evidence="7">PHD-type domain-containing protein</fullName>
    </recommendedName>
</protein>
<dbReference type="AlphaFoldDB" id="A0ABD3D0W2"/>
<dbReference type="SUPFAM" id="SSF57903">
    <property type="entry name" value="FYVE/PHD zinc finger"/>
    <property type="match status" value="1"/>
</dbReference>
<keyword evidence="2 6" id="KW-0863">Zinc-finger</keyword>
<organism evidence="8 9">
    <name type="scientific">Castilleja foliolosa</name>
    <dbReference type="NCBI Taxonomy" id="1961234"/>
    <lineage>
        <taxon>Eukaryota</taxon>
        <taxon>Viridiplantae</taxon>
        <taxon>Streptophyta</taxon>
        <taxon>Embryophyta</taxon>
        <taxon>Tracheophyta</taxon>
        <taxon>Spermatophyta</taxon>
        <taxon>Magnoliopsida</taxon>
        <taxon>eudicotyledons</taxon>
        <taxon>Gunneridae</taxon>
        <taxon>Pentapetalae</taxon>
        <taxon>asterids</taxon>
        <taxon>lamiids</taxon>
        <taxon>Lamiales</taxon>
        <taxon>Orobanchaceae</taxon>
        <taxon>Pedicularideae</taxon>
        <taxon>Castillejinae</taxon>
        <taxon>Castilleja</taxon>
    </lineage>
</organism>
<sequence length="633" mass="71926">MSQLDLSGCRKRKRGERVFKFKVFGERGYPTEFNGSFHENLRALLEFGHVGRCGGAMSSWSFQLEVRRHPSMHLFLFVVEEPIELSLELRCNHCHYIGWGSHMICNKKYHFLLPAKSGSGNYCKSNVIELQGDQGHSLHGVFHPNGFGHLLCIKGSESGSGLPGHQIMDFWDRLCSGLGARKVSLKDVAKNRGMDLRLLHAVAYGKPWFGHWDYVFGRGSYGVSREMYQSAINAIQSTPLNLIIAHHLGFGTNGQNEVQIILPRYQILSSHALITLGDLFHFMLKLKFRIPKESSVADSHYPRIMSDASCRWSPKRVEMAIHVVVEALKRAEFQWVSRQQVRDMARAYVGDTGLLDFVLKSLGNHMVGKYFVRRCLNPVTKVLEYCLEDVSRAFPKQEASNFSLVEAKSKSRNKVSWGQLMRDILYMYKNILISDLNQNVVMSSNNNNGVLANIHLASRVILDSKHLVKEYRGDLETYDEANKWKIHCSVGEGENLTPYHCIVLKSNAMFDELKCEVEKTFRAMYFGLREFEAESVRDYAGPISGSDLVFKTVRPGSKIVFECNKQEGINGKVNVVDCLCGAKDDDGERLVTCDICQVWQHTRCVQIPENDEVPSIFICNACEQDIVRFRSLQ</sequence>
<keyword evidence="5" id="KW-0804">Transcription</keyword>
<keyword evidence="9" id="KW-1185">Reference proteome</keyword>
<keyword evidence="1" id="KW-0479">Metal-binding</keyword>
<dbReference type="PROSITE" id="PS01359">
    <property type="entry name" value="ZF_PHD_1"/>
    <property type="match status" value="1"/>
</dbReference>
<dbReference type="EMBL" id="JAVIJP010000027">
    <property type="protein sequence ID" value="KAL3635903.1"/>
    <property type="molecule type" value="Genomic_DNA"/>
</dbReference>
<evidence type="ECO:0000256" key="3">
    <source>
        <dbReference type="ARBA" id="ARBA00022833"/>
    </source>
</evidence>
<accession>A0ABD3D0W2</accession>
<proteinExistence type="predicted"/>
<feature type="domain" description="PHD-type" evidence="7">
    <location>
        <begin position="575"/>
        <end position="625"/>
    </location>
</feature>
<name>A0ABD3D0W2_9LAMI</name>
<dbReference type="Proteomes" id="UP001632038">
    <property type="component" value="Unassembled WGS sequence"/>
</dbReference>
<dbReference type="GO" id="GO:0008270">
    <property type="term" value="F:zinc ion binding"/>
    <property type="evidence" value="ECO:0007669"/>
    <property type="project" value="UniProtKB-KW"/>
</dbReference>
<dbReference type="InterPro" id="IPR059080">
    <property type="entry name" value="WHD_PTC1"/>
</dbReference>
<dbReference type="Pfam" id="PF25874">
    <property type="entry name" value="WHD_plant_repro"/>
    <property type="match status" value="1"/>
</dbReference>
<dbReference type="InterPro" id="IPR001965">
    <property type="entry name" value="Znf_PHD"/>
</dbReference>
<dbReference type="InterPro" id="IPR019786">
    <property type="entry name" value="Zinc_finger_PHD-type_CS"/>
</dbReference>
<dbReference type="SMART" id="SM00249">
    <property type="entry name" value="PHD"/>
    <property type="match status" value="1"/>
</dbReference>
<dbReference type="Pfam" id="PF25565">
    <property type="entry name" value="Ubiquitin_At1g33420"/>
    <property type="match status" value="1"/>
</dbReference>
<evidence type="ECO:0000259" key="7">
    <source>
        <dbReference type="PROSITE" id="PS50016"/>
    </source>
</evidence>
<evidence type="ECO:0000256" key="4">
    <source>
        <dbReference type="ARBA" id="ARBA00023015"/>
    </source>
</evidence>
<evidence type="ECO:0000313" key="9">
    <source>
        <dbReference type="Proteomes" id="UP001632038"/>
    </source>
</evidence>
<dbReference type="InterPro" id="IPR058054">
    <property type="entry name" value="Znf_MS1-like"/>
</dbReference>
<dbReference type="Pfam" id="PF00628">
    <property type="entry name" value="PHD"/>
    <property type="match status" value="1"/>
</dbReference>
<keyword evidence="3" id="KW-0862">Zinc</keyword>
<reference evidence="9" key="1">
    <citation type="journal article" date="2024" name="IScience">
        <title>Strigolactones Initiate the Formation of Haustorium-like Structures in Castilleja.</title>
        <authorList>
            <person name="Buerger M."/>
            <person name="Peterson D."/>
            <person name="Chory J."/>
        </authorList>
    </citation>
    <scope>NUCLEOTIDE SEQUENCE [LARGE SCALE GENOMIC DNA]</scope>
</reference>
<evidence type="ECO:0000256" key="2">
    <source>
        <dbReference type="ARBA" id="ARBA00022771"/>
    </source>
</evidence>
<evidence type="ECO:0000256" key="5">
    <source>
        <dbReference type="ARBA" id="ARBA00023163"/>
    </source>
</evidence>
<dbReference type="CDD" id="cd15556">
    <property type="entry name" value="PHD_MMD1_like"/>
    <property type="match status" value="1"/>
</dbReference>
<evidence type="ECO:0000313" key="8">
    <source>
        <dbReference type="EMBL" id="KAL3635903.1"/>
    </source>
</evidence>
<dbReference type="InterPro" id="IPR057765">
    <property type="entry name" value="MS1-like_ubiquitin"/>
</dbReference>